<protein>
    <submittedName>
        <fullName evidence="3">Clr2_transil domain-containing protein</fullName>
    </submittedName>
</protein>
<name>A0A183B0Q0_9TREM</name>
<reference evidence="3" key="1">
    <citation type="submission" date="2016-06" db="UniProtKB">
        <authorList>
            <consortium name="WormBaseParasite"/>
        </authorList>
    </citation>
    <scope>IDENTIFICATION</scope>
</reference>
<evidence type="ECO:0000313" key="1">
    <source>
        <dbReference type="EMBL" id="VDP90057.1"/>
    </source>
</evidence>
<evidence type="ECO:0000313" key="3">
    <source>
        <dbReference type="WBParaSite" id="ECPE_0001282201-mRNA-1"/>
    </source>
</evidence>
<dbReference type="OrthoDB" id="439993at2759"/>
<dbReference type="Proteomes" id="UP000272942">
    <property type="component" value="Unassembled WGS sequence"/>
</dbReference>
<dbReference type="EMBL" id="UZAN01053606">
    <property type="protein sequence ID" value="VDP90057.1"/>
    <property type="molecule type" value="Genomic_DNA"/>
</dbReference>
<dbReference type="WBParaSite" id="ECPE_0001282201-mRNA-1">
    <property type="protein sequence ID" value="ECPE_0001282201-mRNA-1"/>
    <property type="gene ID" value="ECPE_0001282201"/>
</dbReference>
<sequence length="228" mass="26407">MGTKLSWTPVTNEIAVNQYTKREYAHIIVFRIDTSGRIPCPEHAWKPRLAAKATFAEEDMLARRYIWRCCSRRNKQMQSAMRQLRAAGYRAPNPFNREYELITIGDYSPDARHKHLGELFGAPQKDKLCVFRYATWQFWKSKFYEWHHLWIERMRRKTEELSIDPEPAQPTMAIEEGEANPAQSSVLVSDSVKQDGPSSTVPLPRDFVPGTVIQVNCFSFLIVLSTVL</sequence>
<dbReference type="AlphaFoldDB" id="A0A183B0Q0"/>
<reference evidence="1 2" key="2">
    <citation type="submission" date="2018-11" db="EMBL/GenBank/DDBJ databases">
        <authorList>
            <consortium name="Pathogen Informatics"/>
        </authorList>
    </citation>
    <scope>NUCLEOTIDE SEQUENCE [LARGE SCALE GENOMIC DNA]</scope>
    <source>
        <strain evidence="1 2">Egypt</strain>
    </source>
</reference>
<proteinExistence type="predicted"/>
<gene>
    <name evidence="1" type="ORF">ECPE_LOCUS12785</name>
</gene>
<organism evidence="3">
    <name type="scientific">Echinostoma caproni</name>
    <dbReference type="NCBI Taxonomy" id="27848"/>
    <lineage>
        <taxon>Eukaryota</taxon>
        <taxon>Metazoa</taxon>
        <taxon>Spiralia</taxon>
        <taxon>Lophotrochozoa</taxon>
        <taxon>Platyhelminthes</taxon>
        <taxon>Trematoda</taxon>
        <taxon>Digenea</taxon>
        <taxon>Plagiorchiida</taxon>
        <taxon>Echinostomata</taxon>
        <taxon>Echinostomatoidea</taxon>
        <taxon>Echinostomatidae</taxon>
        <taxon>Echinostoma</taxon>
    </lineage>
</organism>
<keyword evidence="2" id="KW-1185">Reference proteome</keyword>
<accession>A0A183B0Q0</accession>
<evidence type="ECO:0000313" key="2">
    <source>
        <dbReference type="Proteomes" id="UP000272942"/>
    </source>
</evidence>